<dbReference type="EMBL" id="JACBKZ010000013">
    <property type="protein sequence ID" value="KAF5936113.1"/>
    <property type="molecule type" value="Genomic_DNA"/>
</dbReference>
<dbReference type="InterPro" id="IPR039047">
    <property type="entry name" value="PHAX"/>
</dbReference>
<keyword evidence="14" id="KW-1185">Reference proteome</keyword>
<keyword evidence="5" id="KW-0813">Transport</keyword>
<evidence type="ECO:0000256" key="9">
    <source>
        <dbReference type="ARBA" id="ARBA00023242"/>
    </source>
</evidence>
<evidence type="ECO:0000256" key="4">
    <source>
        <dbReference type="ARBA" id="ARBA00016856"/>
    </source>
</evidence>
<dbReference type="Proteomes" id="UP000593564">
    <property type="component" value="Unassembled WGS sequence"/>
</dbReference>
<evidence type="ECO:0000256" key="8">
    <source>
        <dbReference type="ARBA" id="ARBA00022927"/>
    </source>
</evidence>
<dbReference type="GO" id="GO:0005737">
    <property type="term" value="C:cytoplasm"/>
    <property type="evidence" value="ECO:0007669"/>
    <property type="project" value="UniProtKB-SubCell"/>
</dbReference>
<feature type="region of interest" description="Disordered" evidence="11">
    <location>
        <begin position="30"/>
        <end position="81"/>
    </location>
</feature>
<dbReference type="GO" id="GO:0006408">
    <property type="term" value="P:snRNA export from nucleus"/>
    <property type="evidence" value="ECO:0007669"/>
    <property type="project" value="InterPro"/>
</dbReference>
<dbReference type="GO" id="GO:0005634">
    <property type="term" value="C:nucleus"/>
    <property type="evidence" value="ECO:0007669"/>
    <property type="project" value="UniProtKB-SubCell"/>
</dbReference>
<comment type="caution">
    <text evidence="13">The sequence shown here is derived from an EMBL/GenBank/DDBJ whole genome shotgun (WGS) entry which is preliminary data.</text>
</comment>
<proteinExistence type="inferred from homology"/>
<dbReference type="Gene3D" id="1.10.10.1440">
    <property type="entry name" value="PHAX RNA-binding domain"/>
    <property type="match status" value="1"/>
</dbReference>
<evidence type="ECO:0000259" key="12">
    <source>
        <dbReference type="Pfam" id="PF10258"/>
    </source>
</evidence>
<feature type="compositionally biased region" description="Polar residues" evidence="11">
    <location>
        <begin position="36"/>
        <end position="45"/>
    </location>
</feature>
<gene>
    <name evidence="13" type="ORF">HYC85_027242</name>
</gene>
<dbReference type="Pfam" id="PF10258">
    <property type="entry name" value="PHAX_RNA-bd"/>
    <property type="match status" value="1"/>
</dbReference>
<evidence type="ECO:0000256" key="6">
    <source>
        <dbReference type="ARBA" id="ARBA00022490"/>
    </source>
</evidence>
<evidence type="ECO:0000256" key="2">
    <source>
        <dbReference type="ARBA" id="ARBA00004496"/>
    </source>
</evidence>
<keyword evidence="9" id="KW-0539">Nucleus</keyword>
<dbReference type="InterPro" id="IPR019385">
    <property type="entry name" value="PHAX_RNA-binding_domain"/>
</dbReference>
<feature type="domain" description="Phosphorylated adapter RNA export protein RNA-binding" evidence="12">
    <location>
        <begin position="155"/>
        <end position="201"/>
    </location>
</feature>
<accession>A0A7J7G5W8</accession>
<evidence type="ECO:0000256" key="11">
    <source>
        <dbReference type="SAM" id="MobiDB-lite"/>
    </source>
</evidence>
<keyword evidence="7" id="KW-0694">RNA-binding</keyword>
<comment type="subcellular location">
    <subcellularLocation>
        <location evidence="2">Cytoplasm</location>
    </subcellularLocation>
    <subcellularLocation>
        <location evidence="1">Nucleus</location>
    </subcellularLocation>
</comment>
<dbReference type="AlphaFoldDB" id="A0A7J7G5W8"/>
<reference evidence="14" key="1">
    <citation type="journal article" date="2020" name="Nat. Commun.">
        <title>Genome assembly of wild tea tree DASZ reveals pedigree and selection history of tea varieties.</title>
        <authorList>
            <person name="Zhang W."/>
            <person name="Zhang Y."/>
            <person name="Qiu H."/>
            <person name="Guo Y."/>
            <person name="Wan H."/>
            <person name="Zhang X."/>
            <person name="Scossa F."/>
            <person name="Alseekh S."/>
            <person name="Zhang Q."/>
            <person name="Wang P."/>
            <person name="Xu L."/>
            <person name="Schmidt M.H."/>
            <person name="Jia X."/>
            <person name="Li D."/>
            <person name="Zhu A."/>
            <person name="Guo F."/>
            <person name="Chen W."/>
            <person name="Ni D."/>
            <person name="Usadel B."/>
            <person name="Fernie A.R."/>
            <person name="Wen W."/>
        </authorList>
    </citation>
    <scope>NUCLEOTIDE SEQUENCE [LARGE SCALE GENOMIC DNA]</scope>
    <source>
        <strain evidence="14">cv. G240</strain>
    </source>
</reference>
<reference evidence="13 14" key="2">
    <citation type="submission" date="2020-07" db="EMBL/GenBank/DDBJ databases">
        <title>Genome assembly of wild tea tree DASZ reveals pedigree and selection history of tea varieties.</title>
        <authorList>
            <person name="Zhang W."/>
        </authorList>
    </citation>
    <scope>NUCLEOTIDE SEQUENCE [LARGE SCALE GENOMIC DNA]</scope>
    <source>
        <strain evidence="14">cv. G240</strain>
        <tissue evidence="13">Leaf</tissue>
    </source>
</reference>
<feature type="compositionally biased region" description="Basic residues" evidence="11">
    <location>
        <begin position="60"/>
        <end position="76"/>
    </location>
</feature>
<evidence type="ECO:0000256" key="3">
    <source>
        <dbReference type="ARBA" id="ARBA00006094"/>
    </source>
</evidence>
<evidence type="ECO:0000256" key="10">
    <source>
        <dbReference type="ARBA" id="ARBA00030834"/>
    </source>
</evidence>
<keyword evidence="8" id="KW-0653">Protein transport</keyword>
<keyword evidence="6" id="KW-0963">Cytoplasm</keyword>
<dbReference type="PANTHER" id="PTHR13135:SF0">
    <property type="entry name" value="PHOSPHORYLATED ADAPTER RNA EXPORT PROTEIN"/>
    <property type="match status" value="1"/>
</dbReference>
<comment type="similarity">
    <text evidence="3">Belongs to the PHAX family.</text>
</comment>
<protein>
    <recommendedName>
        <fullName evidence="4">Phosphorylated adapter RNA export protein</fullName>
    </recommendedName>
    <alternativeName>
        <fullName evidence="10">RNA U small nuclear RNA export adapter protein</fullName>
    </alternativeName>
</protein>
<organism evidence="13 14">
    <name type="scientific">Camellia sinensis</name>
    <name type="common">Tea plant</name>
    <name type="synonym">Thea sinensis</name>
    <dbReference type="NCBI Taxonomy" id="4442"/>
    <lineage>
        <taxon>Eukaryota</taxon>
        <taxon>Viridiplantae</taxon>
        <taxon>Streptophyta</taxon>
        <taxon>Embryophyta</taxon>
        <taxon>Tracheophyta</taxon>
        <taxon>Spermatophyta</taxon>
        <taxon>Magnoliopsida</taxon>
        <taxon>eudicotyledons</taxon>
        <taxon>Gunneridae</taxon>
        <taxon>Pentapetalae</taxon>
        <taxon>asterids</taxon>
        <taxon>Ericales</taxon>
        <taxon>Theaceae</taxon>
        <taxon>Camellia</taxon>
    </lineage>
</organism>
<name>A0A7J7G5W8_CAMSI</name>
<evidence type="ECO:0000256" key="7">
    <source>
        <dbReference type="ARBA" id="ARBA00022884"/>
    </source>
</evidence>
<evidence type="ECO:0000256" key="1">
    <source>
        <dbReference type="ARBA" id="ARBA00004123"/>
    </source>
</evidence>
<dbReference type="InterPro" id="IPR038092">
    <property type="entry name" value="PHAX_RNA-binding_sf"/>
</dbReference>
<dbReference type="GO" id="GO:0003723">
    <property type="term" value="F:RNA binding"/>
    <property type="evidence" value="ECO:0007669"/>
    <property type="project" value="UniProtKB-KW"/>
</dbReference>
<evidence type="ECO:0000256" key="5">
    <source>
        <dbReference type="ARBA" id="ARBA00022448"/>
    </source>
</evidence>
<sequence>MERGESILDAIFDEDNLEDVQDVEMMDIEEGELVEQDSQTESRQTIGGDVNAINQEPRVKNHKPKSKKKKNKKKKGNSGPNVTDINRFVLDVCKHLRERKTYLVYNAVGCLGVSALSDLVKEVFETTLMEGFCFYLSLDERPQAVVTASPASLDLVDAIQACGGQKTADGKRFRYGGGILWSVLKARDPNAYREIMKKGREFEKQFRQQNICQGQVQNKKDASERMDNAFPDQTTASTSDGSQLVEPHVQNQLEQSNAERKRASVHDRVRVPVTYDDLIGEADSKDEST</sequence>
<evidence type="ECO:0000313" key="13">
    <source>
        <dbReference type="EMBL" id="KAF5936113.1"/>
    </source>
</evidence>
<evidence type="ECO:0000313" key="14">
    <source>
        <dbReference type="Proteomes" id="UP000593564"/>
    </source>
</evidence>
<dbReference type="PANTHER" id="PTHR13135">
    <property type="entry name" value="CYTOSOLIC RESINIFERATOXIN BINDING PROTEIN RBP-26"/>
    <property type="match status" value="1"/>
</dbReference>
<dbReference type="GO" id="GO:0015031">
    <property type="term" value="P:protein transport"/>
    <property type="evidence" value="ECO:0007669"/>
    <property type="project" value="UniProtKB-KW"/>
</dbReference>